<accession>A0AA88TJ88</accession>
<sequence length="212" mass="23808">MTPTVERGLRVQICSRRGKRRPAQIPKLNYPLPRRIQLHGLQSKMAQCQKKRQWAENRLRGSPQGGCLLEEHVEEFGELSHLMSWPNALLCAMFQMGLDEHIIQCAPPVCDDSLTELINLVLYLNVYFYEVEEVDENRSQAHPVPVDSHKASPAHPVPKTSTYPASNRDHPCPSMILPTLKGVSGSTHLVTKLAGPRSHIGLVGTRKSRTRP</sequence>
<feature type="region of interest" description="Disordered" evidence="1">
    <location>
        <begin position="139"/>
        <end position="168"/>
    </location>
</feature>
<evidence type="ECO:0000313" key="2">
    <source>
        <dbReference type="EMBL" id="KAK2881429.1"/>
    </source>
</evidence>
<protein>
    <submittedName>
        <fullName evidence="2">Uncharacterized protein</fullName>
    </submittedName>
</protein>
<dbReference type="EMBL" id="JAUYZG010000018">
    <property type="protein sequence ID" value="KAK2881429.1"/>
    <property type="molecule type" value="Genomic_DNA"/>
</dbReference>
<gene>
    <name evidence="2" type="ORF">Q8A67_018697</name>
</gene>
<dbReference type="AlphaFoldDB" id="A0AA88TJ88"/>
<comment type="caution">
    <text evidence="2">The sequence shown here is derived from an EMBL/GenBank/DDBJ whole genome shotgun (WGS) entry which is preliminary data.</text>
</comment>
<reference evidence="2" key="1">
    <citation type="submission" date="2023-08" db="EMBL/GenBank/DDBJ databases">
        <title>Chromosome-level Genome Assembly of mud carp (Cirrhinus molitorella).</title>
        <authorList>
            <person name="Liu H."/>
        </authorList>
    </citation>
    <scope>NUCLEOTIDE SEQUENCE</scope>
    <source>
        <strain evidence="2">Prfri</strain>
        <tissue evidence="2">Muscle</tissue>
    </source>
</reference>
<evidence type="ECO:0000313" key="3">
    <source>
        <dbReference type="Proteomes" id="UP001187343"/>
    </source>
</evidence>
<keyword evidence="3" id="KW-1185">Reference proteome</keyword>
<evidence type="ECO:0000256" key="1">
    <source>
        <dbReference type="SAM" id="MobiDB-lite"/>
    </source>
</evidence>
<dbReference type="Proteomes" id="UP001187343">
    <property type="component" value="Unassembled WGS sequence"/>
</dbReference>
<proteinExistence type="predicted"/>
<name>A0AA88TJ88_9TELE</name>
<organism evidence="2 3">
    <name type="scientific">Cirrhinus molitorella</name>
    <name type="common">mud carp</name>
    <dbReference type="NCBI Taxonomy" id="172907"/>
    <lineage>
        <taxon>Eukaryota</taxon>
        <taxon>Metazoa</taxon>
        <taxon>Chordata</taxon>
        <taxon>Craniata</taxon>
        <taxon>Vertebrata</taxon>
        <taxon>Euteleostomi</taxon>
        <taxon>Actinopterygii</taxon>
        <taxon>Neopterygii</taxon>
        <taxon>Teleostei</taxon>
        <taxon>Ostariophysi</taxon>
        <taxon>Cypriniformes</taxon>
        <taxon>Cyprinidae</taxon>
        <taxon>Labeoninae</taxon>
        <taxon>Labeonini</taxon>
        <taxon>Cirrhinus</taxon>
    </lineage>
</organism>